<evidence type="ECO:0000313" key="1">
    <source>
        <dbReference type="EMBL" id="CAG8743047.1"/>
    </source>
</evidence>
<dbReference type="EMBL" id="CAJVPT010048974">
    <property type="protein sequence ID" value="CAG8743047.1"/>
    <property type="molecule type" value="Genomic_DNA"/>
</dbReference>
<dbReference type="Proteomes" id="UP000789525">
    <property type="component" value="Unassembled WGS sequence"/>
</dbReference>
<feature type="non-terminal residue" evidence="1">
    <location>
        <position position="252"/>
    </location>
</feature>
<protein>
    <submittedName>
        <fullName evidence="1">1516_t:CDS:1</fullName>
    </submittedName>
</protein>
<organism evidence="1 2">
    <name type="scientific">Acaulospora colombiana</name>
    <dbReference type="NCBI Taxonomy" id="27376"/>
    <lineage>
        <taxon>Eukaryota</taxon>
        <taxon>Fungi</taxon>
        <taxon>Fungi incertae sedis</taxon>
        <taxon>Mucoromycota</taxon>
        <taxon>Glomeromycotina</taxon>
        <taxon>Glomeromycetes</taxon>
        <taxon>Diversisporales</taxon>
        <taxon>Acaulosporaceae</taxon>
        <taxon>Acaulospora</taxon>
    </lineage>
</organism>
<feature type="non-terminal residue" evidence="1">
    <location>
        <position position="1"/>
    </location>
</feature>
<sequence>PDGIELLRYTLKPGRLRPNNSTLLSISSNSSSRYQTITLEAVGSIGGKEFNATHTCRDLDSNPASGIYRTDVCEAYRQDQKVRQTITAFRLVCHLWASILSNHRICIFTDFHHCNSPGKTIEALKGAERLRAGWWENLENEGLKEALRGVRILSLELDERTIDREKFISMMPNLRLLQIKFYHVKDLQSLQYLGLLFHWHTEPTTPWVSINWNLPGLKALCIAGELDDVARDGLSLFLRQCGQNLVEFTDLF</sequence>
<proteinExistence type="predicted"/>
<reference evidence="1" key="1">
    <citation type="submission" date="2021-06" db="EMBL/GenBank/DDBJ databases">
        <authorList>
            <person name="Kallberg Y."/>
            <person name="Tangrot J."/>
            <person name="Rosling A."/>
        </authorList>
    </citation>
    <scope>NUCLEOTIDE SEQUENCE</scope>
    <source>
        <strain evidence="1">CL356</strain>
    </source>
</reference>
<keyword evidence="2" id="KW-1185">Reference proteome</keyword>
<evidence type="ECO:0000313" key="2">
    <source>
        <dbReference type="Proteomes" id="UP000789525"/>
    </source>
</evidence>
<comment type="caution">
    <text evidence="1">The sequence shown here is derived from an EMBL/GenBank/DDBJ whole genome shotgun (WGS) entry which is preliminary data.</text>
</comment>
<name>A0ACA9QG47_9GLOM</name>
<gene>
    <name evidence="1" type="ORF">ACOLOM_LOCUS12281</name>
</gene>
<accession>A0ACA9QG47</accession>